<gene>
    <name evidence="4" type="ordered locus">STHERM_c12640</name>
</gene>
<dbReference type="Pfam" id="PF13432">
    <property type="entry name" value="TPR_16"/>
    <property type="match status" value="1"/>
</dbReference>
<dbReference type="PaxDb" id="665571-STHERM_c12640"/>
<keyword evidence="1" id="KW-0677">Repeat</keyword>
<proteinExistence type="predicted"/>
<evidence type="ECO:0000256" key="3">
    <source>
        <dbReference type="PROSITE-ProRule" id="PRU00339"/>
    </source>
</evidence>
<dbReference type="HOGENOM" id="CLU_1229445_0_0_12"/>
<name>E0RTH4_WINT6</name>
<dbReference type="PANTHER" id="PTHR12558">
    <property type="entry name" value="CELL DIVISION CYCLE 16,23,27"/>
    <property type="match status" value="1"/>
</dbReference>
<reference evidence="4 5" key="2">
    <citation type="journal article" date="2010" name="J. Bacteriol.">
        <title>Genome sequence of the polysaccharide-degrading, thermophilic anaerobe Spirochaeta thermophila DSM 6192.</title>
        <authorList>
            <person name="Angelov A."/>
            <person name="Liebl S."/>
            <person name="Ballschmiter M."/>
            <person name="Bomeke M."/>
            <person name="Lehmann R."/>
            <person name="Liesegang H."/>
            <person name="Daniel R."/>
            <person name="Liebl W."/>
        </authorList>
    </citation>
    <scope>NUCLEOTIDE SEQUENCE [LARGE SCALE GENOMIC DNA]</scope>
    <source>
        <strain evidence="5">ATCC 49972 / DSM 6192 / RI 19.B1</strain>
    </source>
</reference>
<dbReference type="EMBL" id="CP001698">
    <property type="protein sequence ID" value="ADN02205.1"/>
    <property type="molecule type" value="Genomic_DNA"/>
</dbReference>
<sequence length="225" mass="25590">MVESPFQRGKQLFQEGKYQEALQEFLSSDGTEGLSPSDQAYYMGLCYARLGEYEEALLYLEQVLTTDTHPLKRYQVRMLIGYIYSLTERYKLAQLEFERVVEEGFESATVYNALAHVRYMLGELRESLSAAEKALSLDPDNPSALNSMGYLLAEQGVRLSLALKYCRKAVQKAPRNPAYQDSLAWALYKNGQFAEARNVIRVAHALAPDSPTIREHYEIIVGERP</sequence>
<evidence type="ECO:0000256" key="2">
    <source>
        <dbReference type="ARBA" id="ARBA00022803"/>
    </source>
</evidence>
<dbReference type="PROSITE" id="PS50005">
    <property type="entry name" value="TPR"/>
    <property type="match status" value="2"/>
</dbReference>
<dbReference type="InterPro" id="IPR019734">
    <property type="entry name" value="TPR_rpt"/>
</dbReference>
<feature type="repeat" description="TPR" evidence="3">
    <location>
        <begin position="37"/>
        <end position="70"/>
    </location>
</feature>
<dbReference type="PANTHER" id="PTHR12558:SF13">
    <property type="entry name" value="CELL DIVISION CYCLE PROTEIN 27 HOMOLOG"/>
    <property type="match status" value="1"/>
</dbReference>
<dbReference type="Pfam" id="PF13181">
    <property type="entry name" value="TPR_8"/>
    <property type="match status" value="1"/>
</dbReference>
<evidence type="ECO:0000313" key="5">
    <source>
        <dbReference type="Proteomes" id="UP000001296"/>
    </source>
</evidence>
<dbReference type="RefSeq" id="WP_013314046.1">
    <property type="nucleotide sequence ID" value="NC_014484.1"/>
</dbReference>
<keyword evidence="2 3" id="KW-0802">TPR repeat</keyword>
<dbReference type="eggNOG" id="COG0457">
    <property type="taxonomic scope" value="Bacteria"/>
</dbReference>
<evidence type="ECO:0000313" key="4">
    <source>
        <dbReference type="EMBL" id="ADN02205.1"/>
    </source>
</evidence>
<organism evidence="4 5">
    <name type="scientific">Winmispira thermophila (strain ATCC 49972 / DSM 6192 / RI 19.B1)</name>
    <name type="common">Spirochaeta thermophila</name>
    <dbReference type="NCBI Taxonomy" id="665571"/>
    <lineage>
        <taxon>Bacteria</taxon>
        <taxon>Pseudomonadati</taxon>
        <taxon>Spirochaetota</taxon>
        <taxon>Spirochaetia</taxon>
        <taxon>Winmispirales</taxon>
        <taxon>Winmispiraceae</taxon>
        <taxon>Winmispira</taxon>
    </lineage>
</organism>
<dbReference type="SMART" id="SM00028">
    <property type="entry name" value="TPR"/>
    <property type="match status" value="4"/>
</dbReference>
<evidence type="ECO:0000256" key="1">
    <source>
        <dbReference type="ARBA" id="ARBA00022737"/>
    </source>
</evidence>
<dbReference type="KEGG" id="sta:STHERM_c12640"/>
<dbReference type="AlphaFoldDB" id="E0RTH4"/>
<dbReference type="InterPro" id="IPR013105">
    <property type="entry name" value="TPR_2"/>
</dbReference>
<dbReference type="SUPFAM" id="SSF48452">
    <property type="entry name" value="TPR-like"/>
    <property type="match status" value="1"/>
</dbReference>
<reference key="1">
    <citation type="submission" date="2009-08" db="EMBL/GenBank/DDBJ databases">
        <title>The genome sequence of Spirochaeta thermophila DSM6192.</title>
        <authorList>
            <person name="Angelov A."/>
            <person name="Mientus M."/>
            <person name="Wittenberg S."/>
            <person name="Lehmann R."/>
            <person name="Liesegang H."/>
            <person name="Daniel R."/>
            <person name="Liebl W."/>
        </authorList>
    </citation>
    <scope>NUCLEOTIDE SEQUENCE</scope>
    <source>
        <strain>DSM 6192</strain>
    </source>
</reference>
<dbReference type="Proteomes" id="UP000001296">
    <property type="component" value="Chromosome"/>
</dbReference>
<protein>
    <submittedName>
        <fullName evidence="4">TPR domain protein</fullName>
    </submittedName>
</protein>
<dbReference type="Pfam" id="PF07719">
    <property type="entry name" value="TPR_2"/>
    <property type="match status" value="1"/>
</dbReference>
<dbReference type="InterPro" id="IPR011990">
    <property type="entry name" value="TPR-like_helical_dom_sf"/>
</dbReference>
<feature type="repeat" description="TPR" evidence="3">
    <location>
        <begin position="108"/>
        <end position="141"/>
    </location>
</feature>
<dbReference type="Gene3D" id="1.25.40.10">
    <property type="entry name" value="Tetratricopeptide repeat domain"/>
    <property type="match status" value="1"/>
</dbReference>
<accession>E0RTH4</accession>